<dbReference type="Proteomes" id="UP001432027">
    <property type="component" value="Unassembled WGS sequence"/>
</dbReference>
<evidence type="ECO:0000313" key="3">
    <source>
        <dbReference type="Proteomes" id="UP001432027"/>
    </source>
</evidence>
<feature type="region of interest" description="Disordered" evidence="1">
    <location>
        <begin position="33"/>
        <end position="60"/>
    </location>
</feature>
<evidence type="ECO:0000256" key="1">
    <source>
        <dbReference type="SAM" id="MobiDB-lite"/>
    </source>
</evidence>
<comment type="caution">
    <text evidence="2">The sequence shown here is derived from an EMBL/GenBank/DDBJ whole genome shotgun (WGS) entry which is preliminary data.</text>
</comment>
<reference evidence="2" key="1">
    <citation type="submission" date="2023-10" db="EMBL/GenBank/DDBJ databases">
        <title>Genome assembly of Pristionchus species.</title>
        <authorList>
            <person name="Yoshida K."/>
            <person name="Sommer R.J."/>
        </authorList>
    </citation>
    <scope>NUCLEOTIDE SEQUENCE</scope>
    <source>
        <strain evidence="2">RS0144</strain>
    </source>
</reference>
<dbReference type="EMBL" id="BTSX01000006">
    <property type="protein sequence ID" value="GMT06666.1"/>
    <property type="molecule type" value="Genomic_DNA"/>
</dbReference>
<feature type="compositionally biased region" description="Basic and acidic residues" evidence="1">
    <location>
        <begin position="37"/>
        <end position="60"/>
    </location>
</feature>
<proteinExistence type="predicted"/>
<name>A0AAV5UJM2_9BILA</name>
<organism evidence="2 3">
    <name type="scientific">Pristionchus entomophagus</name>
    <dbReference type="NCBI Taxonomy" id="358040"/>
    <lineage>
        <taxon>Eukaryota</taxon>
        <taxon>Metazoa</taxon>
        <taxon>Ecdysozoa</taxon>
        <taxon>Nematoda</taxon>
        <taxon>Chromadorea</taxon>
        <taxon>Rhabditida</taxon>
        <taxon>Rhabditina</taxon>
        <taxon>Diplogasteromorpha</taxon>
        <taxon>Diplogasteroidea</taxon>
        <taxon>Neodiplogasteridae</taxon>
        <taxon>Pristionchus</taxon>
    </lineage>
</organism>
<protein>
    <submittedName>
        <fullName evidence="2">Uncharacterized protein</fullName>
    </submittedName>
</protein>
<keyword evidence="3" id="KW-1185">Reference proteome</keyword>
<sequence length="75" mass="8639">KAVSEDADDDRDRHHHRQTVVDLQKDIFLIPEEETRDDEHSEGVGGDDHELHPEGRMSDDLRVEVDRSSIILMGH</sequence>
<feature type="non-terminal residue" evidence="2">
    <location>
        <position position="1"/>
    </location>
</feature>
<dbReference type="AlphaFoldDB" id="A0AAV5UJM2"/>
<feature type="non-terminal residue" evidence="2">
    <location>
        <position position="75"/>
    </location>
</feature>
<accession>A0AAV5UJM2</accession>
<gene>
    <name evidence="2" type="ORF">PENTCL1PPCAC_28840</name>
</gene>
<evidence type="ECO:0000313" key="2">
    <source>
        <dbReference type="EMBL" id="GMT06666.1"/>
    </source>
</evidence>